<evidence type="ECO:0000256" key="7">
    <source>
        <dbReference type="ARBA" id="ARBA00022989"/>
    </source>
</evidence>
<keyword evidence="7 9" id="KW-1133">Transmembrane helix</keyword>
<evidence type="ECO:0000256" key="8">
    <source>
        <dbReference type="ARBA" id="ARBA00023012"/>
    </source>
</evidence>
<dbReference type="CDD" id="cd00082">
    <property type="entry name" value="HisKA"/>
    <property type="match status" value="1"/>
</dbReference>
<keyword evidence="9" id="KW-0472">Membrane</keyword>
<evidence type="ECO:0000259" key="11">
    <source>
        <dbReference type="PROSITE" id="PS50885"/>
    </source>
</evidence>
<organism evidence="12 13">
    <name type="scientific">Marinobacter salexigens</name>
    <dbReference type="NCBI Taxonomy" id="1925763"/>
    <lineage>
        <taxon>Bacteria</taxon>
        <taxon>Pseudomonadati</taxon>
        <taxon>Pseudomonadota</taxon>
        <taxon>Gammaproteobacteria</taxon>
        <taxon>Pseudomonadales</taxon>
        <taxon>Marinobacteraceae</taxon>
        <taxon>Marinobacter</taxon>
    </lineage>
</organism>
<keyword evidence="6 12" id="KW-0418">Kinase</keyword>
<sequence>MTLKRQLFIASLLMLLIPWAGLQFVLELDQALRQQALQQLQDQADRLAQTAGDLSLGLPVVAPHAPAIYVESLQSPINLDGYSDDWPGYDESERLQPWQSAASPDRLTETIGKPTMRWQAATDQRHLYLLIRLNNRQPVFFNPGAPQQSHDRLKLWLEPANAKLNPDAQTAAWLIRTPAPGKVYATTIDTANGDSEGKPDYRVSGYWHSVGNGWQLELELPKPPPDSRLGFAIQWQDNPTSAQTSTSIDPLPALVERQPELERQLTSGMSRGQVTRLIEPAGWVIAQQSTPARQAPPEFEALSPLQIIEHISLNTLRALVQLYQPTPATLTANRTRLDMNTLPKEGLVRHEDDSIWLMTTKPVFGGRTLIVEQSLDQLLTLSGSALGSVIARSTLIIIGLTLVLLGYASWLSWRIARLQRAVSATIDQDGRIIGTLPGSGAKDELGQLQNHFAQMADRLHGYNRYLESFSKRLSHELKTPVAVVRSSLENLSHAETEDERLQYIGRAATATERLRQILNGMSEAARLEQSFDHADKEDFDLAEVVSQASAAYKALDPDHQFVYTGPEAGINLVGSPELLVQMLDKLVDNARDFTPENGRIEIRLYQHPEHCQIDVFNEGSSLPTSSGVNIFEAFVSQREGKTEGHLGQGLLIVRLIADFLDGRVDAQNQRLNGIDGACFRVIIPKLPDKPRTDP</sequence>
<reference evidence="12 13" key="1">
    <citation type="submission" date="2021-05" db="EMBL/GenBank/DDBJ databases">
        <title>Draft genomes of bacteria isolated from model marine particles.</title>
        <authorList>
            <person name="Datta M.S."/>
            <person name="Schwartzman J.A."/>
            <person name="Enke T.N."/>
            <person name="Saavedra J."/>
            <person name="Cermak N."/>
            <person name="Cordero O.X."/>
        </authorList>
    </citation>
    <scope>NUCLEOTIDE SEQUENCE [LARGE SCALE GENOMIC DNA]</scope>
    <source>
        <strain evidence="12 13">D2M19</strain>
    </source>
</reference>
<dbReference type="SMART" id="SM00304">
    <property type="entry name" value="HAMP"/>
    <property type="match status" value="2"/>
</dbReference>
<dbReference type="InterPro" id="IPR003660">
    <property type="entry name" value="HAMP_dom"/>
</dbReference>
<keyword evidence="4" id="KW-0808">Transferase</keyword>
<dbReference type="EC" id="2.7.13.3" evidence="2"/>
<comment type="catalytic activity">
    <reaction evidence="1">
        <text>ATP + protein L-histidine = ADP + protein N-phospho-L-histidine.</text>
        <dbReference type="EC" id="2.7.13.3"/>
    </reaction>
</comment>
<protein>
    <recommendedName>
        <fullName evidence="2">histidine kinase</fullName>
        <ecNumber evidence="2">2.7.13.3</ecNumber>
    </recommendedName>
</protein>
<dbReference type="SMART" id="SM00388">
    <property type="entry name" value="HisKA"/>
    <property type="match status" value="1"/>
</dbReference>
<dbReference type="GO" id="GO:0016301">
    <property type="term" value="F:kinase activity"/>
    <property type="evidence" value="ECO:0007669"/>
    <property type="project" value="UniProtKB-KW"/>
</dbReference>
<evidence type="ECO:0000313" key="13">
    <source>
        <dbReference type="Proteomes" id="UP000753376"/>
    </source>
</evidence>
<dbReference type="CDD" id="cd06225">
    <property type="entry name" value="HAMP"/>
    <property type="match status" value="1"/>
</dbReference>
<dbReference type="Pfam" id="PF02518">
    <property type="entry name" value="HATPase_c"/>
    <property type="match status" value="1"/>
</dbReference>
<name>A0ABS6A5H0_9GAMM</name>
<evidence type="ECO:0000256" key="6">
    <source>
        <dbReference type="ARBA" id="ARBA00022777"/>
    </source>
</evidence>
<proteinExistence type="predicted"/>
<dbReference type="PROSITE" id="PS50109">
    <property type="entry name" value="HIS_KIN"/>
    <property type="match status" value="1"/>
</dbReference>
<dbReference type="SMART" id="SM00387">
    <property type="entry name" value="HATPase_c"/>
    <property type="match status" value="1"/>
</dbReference>
<keyword evidence="5 9" id="KW-0812">Transmembrane</keyword>
<evidence type="ECO:0000259" key="10">
    <source>
        <dbReference type="PROSITE" id="PS50109"/>
    </source>
</evidence>
<dbReference type="InterPro" id="IPR003661">
    <property type="entry name" value="HisK_dim/P_dom"/>
</dbReference>
<evidence type="ECO:0000256" key="5">
    <source>
        <dbReference type="ARBA" id="ARBA00022692"/>
    </source>
</evidence>
<dbReference type="InterPro" id="IPR003594">
    <property type="entry name" value="HATPase_dom"/>
</dbReference>
<accession>A0ABS6A5H0</accession>
<dbReference type="EMBL" id="JAHKPV010000001">
    <property type="protein sequence ID" value="MBU2873167.1"/>
    <property type="molecule type" value="Genomic_DNA"/>
</dbReference>
<gene>
    <name evidence="12" type="ORF">KO508_04015</name>
</gene>
<dbReference type="RefSeq" id="WP_216007016.1">
    <property type="nucleotide sequence ID" value="NZ_JAHKPV010000001.1"/>
</dbReference>
<dbReference type="InterPro" id="IPR005467">
    <property type="entry name" value="His_kinase_dom"/>
</dbReference>
<feature type="domain" description="HAMP" evidence="11">
    <location>
        <begin position="409"/>
        <end position="464"/>
    </location>
</feature>
<evidence type="ECO:0000313" key="12">
    <source>
        <dbReference type="EMBL" id="MBU2873167.1"/>
    </source>
</evidence>
<dbReference type="InterPro" id="IPR050428">
    <property type="entry name" value="TCS_sensor_his_kinase"/>
</dbReference>
<comment type="caution">
    <text evidence="12">The sequence shown here is derived from an EMBL/GenBank/DDBJ whole genome shotgun (WGS) entry which is preliminary data.</text>
</comment>
<dbReference type="PANTHER" id="PTHR45436">
    <property type="entry name" value="SENSOR HISTIDINE KINASE YKOH"/>
    <property type="match status" value="1"/>
</dbReference>
<evidence type="ECO:0000256" key="4">
    <source>
        <dbReference type="ARBA" id="ARBA00022679"/>
    </source>
</evidence>
<dbReference type="Proteomes" id="UP000753376">
    <property type="component" value="Unassembled WGS sequence"/>
</dbReference>
<evidence type="ECO:0000256" key="9">
    <source>
        <dbReference type="SAM" id="Phobius"/>
    </source>
</evidence>
<evidence type="ECO:0000256" key="1">
    <source>
        <dbReference type="ARBA" id="ARBA00000085"/>
    </source>
</evidence>
<evidence type="ECO:0000256" key="2">
    <source>
        <dbReference type="ARBA" id="ARBA00012438"/>
    </source>
</evidence>
<evidence type="ECO:0000256" key="3">
    <source>
        <dbReference type="ARBA" id="ARBA00022553"/>
    </source>
</evidence>
<dbReference type="CDD" id="cd09622">
    <property type="entry name" value="CBM9_like_HisKa"/>
    <property type="match status" value="1"/>
</dbReference>
<keyword evidence="13" id="KW-1185">Reference proteome</keyword>
<feature type="transmembrane region" description="Helical" evidence="9">
    <location>
        <begin position="389"/>
        <end position="410"/>
    </location>
</feature>
<keyword evidence="3" id="KW-0597">Phosphoprotein</keyword>
<dbReference type="PROSITE" id="PS50885">
    <property type="entry name" value="HAMP"/>
    <property type="match status" value="1"/>
</dbReference>
<feature type="domain" description="Histidine kinase" evidence="10">
    <location>
        <begin position="472"/>
        <end position="687"/>
    </location>
</feature>
<keyword evidence="8" id="KW-0902">Two-component regulatory system</keyword>
<dbReference type="PANTHER" id="PTHR45436:SF5">
    <property type="entry name" value="SENSOR HISTIDINE KINASE TRCS"/>
    <property type="match status" value="1"/>
</dbReference>
<dbReference type="Pfam" id="PF00512">
    <property type="entry name" value="HisKA"/>
    <property type="match status" value="1"/>
</dbReference>